<keyword evidence="1" id="KW-1133">Transmembrane helix</keyword>
<name>A0A1G5V5F6_9EURY</name>
<reference evidence="2 3" key="1">
    <citation type="submission" date="2016-10" db="EMBL/GenBank/DDBJ databases">
        <authorList>
            <person name="Varghese N."/>
            <person name="Submissions S."/>
        </authorList>
    </citation>
    <scope>NUCLEOTIDE SEQUENCE [LARGE SCALE GENOMIC DNA]</scope>
    <source>
        <strain evidence="2 3">DSM 16643</strain>
    </source>
</reference>
<gene>
    <name evidence="2" type="ORF">SAMN02910315_00372</name>
</gene>
<proteinExistence type="predicted"/>
<organism evidence="2 3">
    <name type="scientific">Methanobrevibacter millerae</name>
    <dbReference type="NCBI Taxonomy" id="230361"/>
    <lineage>
        <taxon>Archaea</taxon>
        <taxon>Methanobacteriati</taxon>
        <taxon>Methanobacteriota</taxon>
        <taxon>Methanomada group</taxon>
        <taxon>Methanobacteria</taxon>
        <taxon>Methanobacteriales</taxon>
        <taxon>Methanobacteriaceae</taxon>
        <taxon>Methanobrevibacter</taxon>
    </lineage>
</organism>
<accession>A0A1G5V5F6</accession>
<dbReference type="Pfam" id="PF01944">
    <property type="entry name" value="SpoIIM"/>
    <property type="match status" value="1"/>
</dbReference>
<evidence type="ECO:0000256" key="1">
    <source>
        <dbReference type="SAM" id="Phobius"/>
    </source>
</evidence>
<keyword evidence="3" id="KW-1185">Reference proteome</keyword>
<dbReference type="EMBL" id="FMXB01000002">
    <property type="protein sequence ID" value="SDA40858.1"/>
    <property type="molecule type" value="Genomic_DNA"/>
</dbReference>
<dbReference type="InterPro" id="IPR002798">
    <property type="entry name" value="SpoIIM-like"/>
</dbReference>
<dbReference type="AlphaFoldDB" id="A0A1G5V5F6"/>
<dbReference type="Proteomes" id="UP000323439">
    <property type="component" value="Unassembled WGS sequence"/>
</dbReference>
<evidence type="ECO:0000313" key="3">
    <source>
        <dbReference type="Proteomes" id="UP000323439"/>
    </source>
</evidence>
<feature type="transmembrane region" description="Helical" evidence="1">
    <location>
        <begin position="20"/>
        <end position="37"/>
    </location>
</feature>
<feature type="transmembrane region" description="Helical" evidence="1">
    <location>
        <begin position="170"/>
        <end position="191"/>
    </location>
</feature>
<keyword evidence="1" id="KW-0472">Membrane</keyword>
<keyword evidence="1" id="KW-0812">Transmembrane</keyword>
<dbReference type="PANTHER" id="PTHR35337">
    <property type="entry name" value="SLR1478 PROTEIN"/>
    <property type="match status" value="1"/>
</dbReference>
<dbReference type="OrthoDB" id="86288at2157"/>
<dbReference type="PANTHER" id="PTHR35337:SF1">
    <property type="entry name" value="SLR1478 PROTEIN"/>
    <property type="match status" value="1"/>
</dbReference>
<protein>
    <submittedName>
        <fullName evidence="2">Uncharacterized membrane protein SpoIIM, required for sporulation</fullName>
    </submittedName>
</protein>
<sequence length="204" mass="23485">MLKQFYREVKFAFLENKLAIYLSLIILILSLISGYIFESYFSSYLQPAVDDLTQKVETGVVQLTFKDIFLNNIAIIFQMFIYGILFCLSVFLLAYNGFFVGYYVAIQDDFFRVVLMLLPHGIFELTSCFLACSSGLVLFNFLFNFFKSYLIVDLSLTDSFHDNSIKLKQAVLIFFISVILMIIAGFVEVYLTVPIARFVLGFFS</sequence>
<feature type="transmembrane region" description="Helical" evidence="1">
    <location>
        <begin position="127"/>
        <end position="150"/>
    </location>
</feature>
<feature type="transmembrane region" description="Helical" evidence="1">
    <location>
        <begin position="73"/>
        <end position="106"/>
    </location>
</feature>
<evidence type="ECO:0000313" key="2">
    <source>
        <dbReference type="EMBL" id="SDA40858.1"/>
    </source>
</evidence>